<dbReference type="STRING" id="261392.SAMN02745149_01299"/>
<dbReference type="EMBL" id="FUWG01000009">
    <property type="protein sequence ID" value="SJZ45739.1"/>
    <property type="molecule type" value="Genomic_DNA"/>
</dbReference>
<dbReference type="Pfam" id="PF13310">
    <property type="entry name" value="Virulence_RhuM"/>
    <property type="match status" value="1"/>
</dbReference>
<protein>
    <submittedName>
        <fullName evidence="1">Virulence protein RhuM family protein</fullName>
    </submittedName>
</protein>
<dbReference type="Proteomes" id="UP000190423">
    <property type="component" value="Unassembled WGS sequence"/>
</dbReference>
<name>A0A1T4KTI9_TREPO</name>
<reference evidence="1 2" key="1">
    <citation type="submission" date="2017-02" db="EMBL/GenBank/DDBJ databases">
        <authorList>
            <person name="Peterson S.W."/>
        </authorList>
    </citation>
    <scope>NUCLEOTIDE SEQUENCE [LARGE SCALE GENOMIC DNA]</scope>
    <source>
        <strain evidence="1 2">ATCC BAA-908</strain>
    </source>
</reference>
<evidence type="ECO:0000313" key="2">
    <source>
        <dbReference type="Proteomes" id="UP000190423"/>
    </source>
</evidence>
<organism evidence="1 2">
    <name type="scientific">Treponema porcinum</name>
    <dbReference type="NCBI Taxonomy" id="261392"/>
    <lineage>
        <taxon>Bacteria</taxon>
        <taxon>Pseudomonadati</taxon>
        <taxon>Spirochaetota</taxon>
        <taxon>Spirochaetia</taxon>
        <taxon>Spirochaetales</taxon>
        <taxon>Treponemataceae</taxon>
        <taxon>Treponema</taxon>
    </lineage>
</organism>
<sequence>MHMSDYVEQLDRTIKSVGEEVLEGAGKISHKNAMEKAEGEYRKYQVKTLSSAEKAYIETLKELKQIESKEKNAK</sequence>
<gene>
    <name evidence="1" type="ORF">SAMN02745149_01299</name>
</gene>
<keyword evidence="2" id="KW-1185">Reference proteome</keyword>
<proteinExistence type="predicted"/>
<evidence type="ECO:0000313" key="1">
    <source>
        <dbReference type="EMBL" id="SJZ45739.1"/>
    </source>
</evidence>
<dbReference type="InterPro" id="IPR011204">
    <property type="entry name" value="Virulence_RhuM-like"/>
</dbReference>
<accession>A0A1T4KTI9</accession>
<dbReference type="AlphaFoldDB" id="A0A1T4KTI9"/>